<evidence type="ECO:0000256" key="4">
    <source>
        <dbReference type="ARBA" id="ARBA00051722"/>
    </source>
</evidence>
<evidence type="ECO:0000313" key="5">
    <source>
        <dbReference type="EMBL" id="NGN96632.1"/>
    </source>
</evidence>
<evidence type="ECO:0000256" key="1">
    <source>
        <dbReference type="ARBA" id="ARBA00005750"/>
    </source>
</evidence>
<dbReference type="InterPro" id="IPR016195">
    <property type="entry name" value="Pol/histidinol_Pase-like"/>
</dbReference>
<dbReference type="Proteomes" id="UP000473008">
    <property type="component" value="Unassembled WGS sequence"/>
</dbReference>
<protein>
    <recommendedName>
        <fullName evidence="2">protein-tyrosine-phosphatase</fullName>
        <ecNumber evidence="2">3.1.3.48</ecNumber>
    </recommendedName>
</protein>
<accession>A0A6M1RB24</accession>
<dbReference type="InterPro" id="IPR016667">
    <property type="entry name" value="Caps_polysacc_synth_CpsB/CapC"/>
</dbReference>
<dbReference type="RefSeq" id="WP_165011685.1">
    <property type="nucleotide sequence ID" value="NZ_JAALDL010000001.1"/>
</dbReference>
<reference evidence="5 6" key="1">
    <citation type="submission" date="2020-02" db="EMBL/GenBank/DDBJ databases">
        <title>The draft genome of Grimontia sedimenta sp. nov., isolated from benthic sediments near coral reefs south of Kuwait.</title>
        <authorList>
            <person name="Mahmoud H.M."/>
            <person name="Jose L."/>
            <person name="Eapen S."/>
        </authorList>
    </citation>
    <scope>NUCLEOTIDE SEQUENCE [LARGE SCALE GENOMIC DNA]</scope>
    <source>
        <strain evidence="5 6">S25</strain>
    </source>
</reference>
<dbReference type="PIRSF" id="PIRSF016557">
    <property type="entry name" value="Caps_synth_CpsB"/>
    <property type="match status" value="1"/>
</dbReference>
<evidence type="ECO:0000256" key="3">
    <source>
        <dbReference type="ARBA" id="ARBA00022801"/>
    </source>
</evidence>
<organism evidence="5 6">
    <name type="scientific">Grimontia sedimenti</name>
    <dbReference type="NCBI Taxonomy" id="2711294"/>
    <lineage>
        <taxon>Bacteria</taxon>
        <taxon>Pseudomonadati</taxon>
        <taxon>Pseudomonadota</taxon>
        <taxon>Gammaproteobacteria</taxon>
        <taxon>Vibrionales</taxon>
        <taxon>Vibrionaceae</taxon>
        <taxon>Grimontia</taxon>
    </lineage>
</organism>
<keyword evidence="3" id="KW-0378">Hydrolase</keyword>
<name>A0A6M1RB24_9GAMM</name>
<sequence>MIDTHCHILPGLDDGAKNEREAIEMATMALHDGIHGSIATPHINPGRFDNNLNSISASADTFANSLVRHQINFKLRYSSEVRLCPEIDYMLAAEQIPFLTEDRGQKRLLIEFSTTNYPHGALAKCRCLLDKGITPVIAHPERYRYFQRSRVDIAQFSRLGCEFQITASSLIGKFRQEAQSLARAMIVEKKATWFASDSHNLKSRAPNLSAAYEEAKRFTDQKTANQLFIDMPQKIFAMCPGIPFDTSISTICTQKAVTSDYFLGKNDED</sequence>
<dbReference type="Pfam" id="PF19567">
    <property type="entry name" value="CpsB_CapC"/>
    <property type="match status" value="1"/>
</dbReference>
<gene>
    <name evidence="5" type="ORF">G5S52_02865</name>
</gene>
<comment type="similarity">
    <text evidence="1">Belongs to the metallo-dependent hydrolases superfamily. CpsB/CapC family.</text>
</comment>
<evidence type="ECO:0000256" key="2">
    <source>
        <dbReference type="ARBA" id="ARBA00013064"/>
    </source>
</evidence>
<dbReference type="EC" id="3.1.3.48" evidence="2"/>
<dbReference type="GO" id="GO:0004725">
    <property type="term" value="F:protein tyrosine phosphatase activity"/>
    <property type="evidence" value="ECO:0007669"/>
    <property type="project" value="UniProtKB-EC"/>
</dbReference>
<dbReference type="Gene3D" id="3.20.20.140">
    <property type="entry name" value="Metal-dependent hydrolases"/>
    <property type="match status" value="1"/>
</dbReference>
<dbReference type="SUPFAM" id="SSF89550">
    <property type="entry name" value="PHP domain-like"/>
    <property type="match status" value="1"/>
</dbReference>
<dbReference type="GO" id="GO:0030145">
    <property type="term" value="F:manganese ion binding"/>
    <property type="evidence" value="ECO:0007669"/>
    <property type="project" value="InterPro"/>
</dbReference>
<dbReference type="AlphaFoldDB" id="A0A6M1RB24"/>
<dbReference type="PANTHER" id="PTHR39181:SF1">
    <property type="entry name" value="TYROSINE-PROTEIN PHOSPHATASE YWQE"/>
    <property type="match status" value="1"/>
</dbReference>
<comment type="caution">
    <text evidence="5">The sequence shown here is derived from an EMBL/GenBank/DDBJ whole genome shotgun (WGS) entry which is preliminary data.</text>
</comment>
<keyword evidence="6" id="KW-1185">Reference proteome</keyword>
<evidence type="ECO:0000313" key="6">
    <source>
        <dbReference type="Proteomes" id="UP000473008"/>
    </source>
</evidence>
<dbReference type="PANTHER" id="PTHR39181">
    <property type="entry name" value="TYROSINE-PROTEIN PHOSPHATASE YWQE"/>
    <property type="match status" value="1"/>
</dbReference>
<comment type="catalytic activity">
    <reaction evidence="4">
        <text>O-phospho-L-tyrosyl-[protein] + H2O = L-tyrosyl-[protein] + phosphate</text>
        <dbReference type="Rhea" id="RHEA:10684"/>
        <dbReference type="Rhea" id="RHEA-COMP:10136"/>
        <dbReference type="Rhea" id="RHEA-COMP:20101"/>
        <dbReference type="ChEBI" id="CHEBI:15377"/>
        <dbReference type="ChEBI" id="CHEBI:43474"/>
        <dbReference type="ChEBI" id="CHEBI:46858"/>
        <dbReference type="ChEBI" id="CHEBI:61978"/>
        <dbReference type="EC" id="3.1.3.48"/>
    </reaction>
</comment>
<proteinExistence type="inferred from homology"/>
<dbReference type="EMBL" id="JAALDL010000001">
    <property type="protein sequence ID" value="NGN96632.1"/>
    <property type="molecule type" value="Genomic_DNA"/>
</dbReference>